<dbReference type="SUPFAM" id="SSF47240">
    <property type="entry name" value="Ferritin-like"/>
    <property type="match status" value="1"/>
</dbReference>
<name>A0A6J4P452_9BACT</name>
<dbReference type="EMBL" id="CADCUQ010000419">
    <property type="protein sequence ID" value="CAA9403148.1"/>
    <property type="molecule type" value="Genomic_DNA"/>
</dbReference>
<gene>
    <name evidence="1" type="ORF">AVDCRST_MAG64-1833</name>
</gene>
<organism evidence="1">
    <name type="scientific">uncultured Phycisphaerae bacterium</name>
    <dbReference type="NCBI Taxonomy" id="904963"/>
    <lineage>
        <taxon>Bacteria</taxon>
        <taxon>Pseudomonadati</taxon>
        <taxon>Planctomycetota</taxon>
        <taxon>Phycisphaerae</taxon>
        <taxon>environmental samples</taxon>
    </lineage>
</organism>
<dbReference type="InterPro" id="IPR009078">
    <property type="entry name" value="Ferritin-like_SF"/>
</dbReference>
<accession>A0A6J4P452</accession>
<evidence type="ECO:0000313" key="1">
    <source>
        <dbReference type="EMBL" id="CAA9403148.1"/>
    </source>
</evidence>
<dbReference type="Gene3D" id="1.10.620.20">
    <property type="entry name" value="Ribonucleotide Reductase, subunit A"/>
    <property type="match status" value="1"/>
</dbReference>
<reference evidence="1" key="1">
    <citation type="submission" date="2020-02" db="EMBL/GenBank/DDBJ databases">
        <authorList>
            <person name="Meier V. D."/>
        </authorList>
    </citation>
    <scope>NUCLEOTIDE SEQUENCE</scope>
    <source>
        <strain evidence="1">AVDCRST_MAG64</strain>
    </source>
</reference>
<sequence length="269" mass="30158">MTELRSITSSADWCRHFADNARRQHPIPWELGADATPAELAAIVPSLRGWQLGETSDGSHLLAAAAGYATAAGDPAFLDAARLFISEEQRHGEALGRFLDLAGAERSRFDWGDWLFRNVRYLSPRMEVWATPVVMVETHAMVYYNALRRATRSRVLRAICRQILADEVPHIRFQCERLAVLHRARGPWLMAVTRAVHVTFFAAVTLAVWAGHRRALRAGGYGFRRFWRAAWGRMNHAWRQMSTAAYLWPAASAAAEIRNPGRTDAAPAA</sequence>
<evidence type="ECO:0008006" key="2">
    <source>
        <dbReference type="Google" id="ProtNLM"/>
    </source>
</evidence>
<proteinExistence type="predicted"/>
<dbReference type="InterPro" id="IPR012348">
    <property type="entry name" value="RNR-like"/>
</dbReference>
<protein>
    <recommendedName>
        <fullName evidence="2">Ferritin-like domain-containing protein</fullName>
    </recommendedName>
</protein>
<dbReference type="AlphaFoldDB" id="A0A6J4P452"/>
<dbReference type="GO" id="GO:0016491">
    <property type="term" value="F:oxidoreductase activity"/>
    <property type="evidence" value="ECO:0007669"/>
    <property type="project" value="InterPro"/>
</dbReference>